<sequence length="594" mass="65448">GRKLSFEQAMKLEIERLRLNLSSAERDRGLLSISIDPATINPNILVDDSYILRLCNYADTLALLGHAALEDQINASIGLDIVDESVVDFWNINEFGETCSGGKCEVRAGTSSKVSFTNSSSTSSPLFLECSQCERKACKICCAGKGASLLLNNSFKDAKIYSSLSSPSGSVYGTQCEVSNYNLALKDGVVCKKCCSDVILHALYVDYVRVLSSLRRKNRADSAACKALNQVFGHEFSRLSSLLQGIASGKMQLKKLLNGAESLAEFPTAGLLNTVETAAGSEPLFSLLSPLGFGEQHSYWKAPSSLSSVEFSVVLSSLSDVSGVAIIVSSCGYTKFDCPIIWASNKIHREERSFIGKWDVKELIASSPHLYGPDNSSSMNDVPRNIKFFFPNPIRCRIIWMTLTIPQLGSSLAKFDEEFNLLSLDEDSFPETASSMNVVETQNSSIHAKRIVVFGKSLRRDAGQDMSTQGPEMMRLRSFLDRPPQLSRFRIPIEAERLTNNDLVLEQYLSPTVPGLAGFRIDAFNVIKPRVTHSPSSNADLWESSLTCLEDRFILPAVLYIQVSAVQKPILSRGRSDNDQVEEEDDLGARKKYR</sequence>
<protein>
    <submittedName>
        <fullName evidence="5">Putative phosphoinositide phosphatase SAC9</fullName>
    </submittedName>
</protein>
<dbReference type="PANTHER" id="PTHR46817:SF1">
    <property type="entry name" value="SAC DOMAIN-CONTAINING PROTEIN"/>
    <property type="match status" value="1"/>
</dbReference>
<feature type="non-terminal residue" evidence="5">
    <location>
        <position position="1"/>
    </location>
</feature>
<dbReference type="Pfam" id="PF24789">
    <property type="entry name" value="SAC9_GBDL_2nd"/>
    <property type="match status" value="1"/>
</dbReference>
<dbReference type="InterPro" id="IPR057553">
    <property type="entry name" value="SAC9_GBDL_2nd"/>
</dbReference>
<evidence type="ECO:0000313" key="6">
    <source>
        <dbReference type="Proteomes" id="UP000092600"/>
    </source>
</evidence>
<dbReference type="PANTHER" id="PTHR46817">
    <property type="entry name" value="PHOSPHOINOSITIDE PHOSPHATASE SAC9-RELATED"/>
    <property type="match status" value="1"/>
</dbReference>
<reference evidence="5 6" key="1">
    <citation type="journal article" date="2016" name="DNA Res.">
        <title>The draft genome of MD-2 pineapple using hybrid error correction of long reads.</title>
        <authorList>
            <person name="Redwan R.M."/>
            <person name="Saidin A."/>
            <person name="Kumar S.V."/>
        </authorList>
    </citation>
    <scope>NUCLEOTIDE SEQUENCE [LARGE SCALE GENOMIC DNA]</scope>
    <source>
        <strain evidence="6">cv. MD2</strain>
        <tissue evidence="5">Leaf</tissue>
    </source>
</reference>
<gene>
    <name evidence="5" type="ORF">ACMD2_22344</name>
</gene>
<organism evidence="5 6">
    <name type="scientific">Ananas comosus</name>
    <name type="common">Pineapple</name>
    <name type="synonym">Ananas ananas</name>
    <dbReference type="NCBI Taxonomy" id="4615"/>
    <lineage>
        <taxon>Eukaryota</taxon>
        <taxon>Viridiplantae</taxon>
        <taxon>Streptophyta</taxon>
        <taxon>Embryophyta</taxon>
        <taxon>Tracheophyta</taxon>
        <taxon>Spermatophyta</taxon>
        <taxon>Magnoliopsida</taxon>
        <taxon>Liliopsida</taxon>
        <taxon>Poales</taxon>
        <taxon>Bromeliaceae</taxon>
        <taxon>Bromelioideae</taxon>
        <taxon>Ananas</taxon>
    </lineage>
</organism>
<feature type="domain" description="SAC9 second GBDL" evidence="3">
    <location>
        <begin position="261"/>
        <end position="457"/>
    </location>
</feature>
<proteinExistence type="predicted"/>
<evidence type="ECO:0000313" key="5">
    <source>
        <dbReference type="EMBL" id="OAY64187.1"/>
    </source>
</evidence>
<comment type="caution">
    <text evidence="5">The sequence shown here is derived from an EMBL/GenBank/DDBJ whole genome shotgun (WGS) entry which is preliminary data.</text>
</comment>
<feature type="region of interest" description="Disordered" evidence="1">
    <location>
        <begin position="572"/>
        <end position="594"/>
    </location>
</feature>
<evidence type="ECO:0000259" key="4">
    <source>
        <dbReference type="Pfam" id="PF24791"/>
    </source>
</evidence>
<evidence type="ECO:0000259" key="2">
    <source>
        <dbReference type="Pfam" id="PF24765"/>
    </source>
</evidence>
<dbReference type="EMBL" id="LSRQ01008198">
    <property type="protein sequence ID" value="OAY64187.1"/>
    <property type="molecule type" value="Genomic_DNA"/>
</dbReference>
<dbReference type="InterPro" id="IPR057557">
    <property type="entry name" value="SAC9_C8D"/>
</dbReference>
<dbReference type="Pfam" id="PF24791">
    <property type="entry name" value="SAC9_C8D"/>
    <property type="match status" value="1"/>
</dbReference>
<name>A0A199UH36_ANACO</name>
<evidence type="ECO:0000256" key="1">
    <source>
        <dbReference type="SAM" id="MobiDB-lite"/>
    </source>
</evidence>
<dbReference type="Proteomes" id="UP000092600">
    <property type="component" value="Unassembled WGS sequence"/>
</dbReference>
<feature type="domain" description="SAC9 C-terminal" evidence="2">
    <location>
        <begin position="485"/>
        <end position="569"/>
    </location>
</feature>
<dbReference type="AlphaFoldDB" id="A0A199UH36"/>
<dbReference type="InterPro" id="IPR057554">
    <property type="entry name" value="SAC9_C"/>
</dbReference>
<dbReference type="STRING" id="4615.A0A199UH36"/>
<evidence type="ECO:0000259" key="3">
    <source>
        <dbReference type="Pfam" id="PF24789"/>
    </source>
</evidence>
<accession>A0A199UH36</accession>
<feature type="domain" description="SAC9 C8D" evidence="4">
    <location>
        <begin position="95"/>
        <end position="202"/>
    </location>
</feature>
<dbReference type="Pfam" id="PF24765">
    <property type="entry name" value="SAC9_C"/>
    <property type="match status" value="1"/>
</dbReference>